<accession>A0A846RDZ7</accession>
<dbReference type="Proteomes" id="UP000547458">
    <property type="component" value="Unassembled WGS sequence"/>
</dbReference>
<dbReference type="SUPFAM" id="SSF53756">
    <property type="entry name" value="UDP-Glycosyltransferase/glycogen phosphorylase"/>
    <property type="match status" value="1"/>
</dbReference>
<comment type="caution">
    <text evidence="2">The sequence shown here is derived from an EMBL/GenBank/DDBJ whole genome shotgun (WGS) entry which is preliminary data.</text>
</comment>
<proteinExistence type="predicted"/>
<dbReference type="GO" id="GO:0016757">
    <property type="term" value="F:glycosyltransferase activity"/>
    <property type="evidence" value="ECO:0007669"/>
    <property type="project" value="TreeGrafter"/>
</dbReference>
<evidence type="ECO:0000313" key="3">
    <source>
        <dbReference type="Proteomes" id="UP000547458"/>
    </source>
</evidence>
<dbReference type="RefSeq" id="WP_167990988.1">
    <property type="nucleotide sequence ID" value="NZ_JAATJL010000001.1"/>
</dbReference>
<dbReference type="EMBL" id="JAATJL010000001">
    <property type="protein sequence ID" value="NJC21348.1"/>
    <property type="molecule type" value="Genomic_DNA"/>
</dbReference>
<dbReference type="InterPro" id="IPR050194">
    <property type="entry name" value="Glycosyltransferase_grp1"/>
</dbReference>
<dbReference type="PANTHER" id="PTHR45947">
    <property type="entry name" value="SULFOQUINOVOSYL TRANSFERASE SQD2"/>
    <property type="match status" value="1"/>
</dbReference>
<keyword evidence="3" id="KW-1185">Reference proteome</keyword>
<sequence>MKILLWHVHGGWTDAFVRGPHQYVLPTTPDGGPWGLGRAGRDWPESVIEVAPKDLREHDFDVVVLQRTEELAECELLLGRRPGRDIPAVFLEHNTPKGDIPSTRHPLTGQAEIPVVHVTHFNDVFWDCGTTPTMVVEHGIVDPGHRYTGELDHLAAVVNEPVRRGRVTGTDLLPRFARAAHLDVFGMGTEKLPATLGLGPDELTVCGDLPTHSLHAELARRRAYVHPMRWTSLGLSLLEAMHLGLPVVALATTEAARAVPPEAGAISTDVDELCAMVRLLMEDPDEARARGTAARQVALERYGLDAFLEAWNEVLARTAERTRILAVPERRAQ</sequence>
<dbReference type="Pfam" id="PF13692">
    <property type="entry name" value="Glyco_trans_1_4"/>
    <property type="match status" value="1"/>
</dbReference>
<evidence type="ECO:0000313" key="2">
    <source>
        <dbReference type="EMBL" id="NJC21348.1"/>
    </source>
</evidence>
<dbReference type="AlphaFoldDB" id="A0A846RDZ7"/>
<dbReference type="Gene3D" id="3.40.50.2000">
    <property type="entry name" value="Glycogen Phosphorylase B"/>
    <property type="match status" value="1"/>
</dbReference>
<reference evidence="2 3" key="1">
    <citation type="submission" date="2020-03" db="EMBL/GenBank/DDBJ databases">
        <title>Sequencing the genomes of 1000 actinobacteria strains.</title>
        <authorList>
            <person name="Klenk H.-P."/>
        </authorList>
    </citation>
    <scope>NUCLEOTIDE SEQUENCE [LARGE SCALE GENOMIC DNA]</scope>
    <source>
        <strain evidence="2 3">DSM 16403</strain>
    </source>
</reference>
<name>A0A846RDZ7_9MICC</name>
<gene>
    <name evidence="2" type="ORF">BJ994_000424</name>
</gene>
<organism evidence="2 3">
    <name type="scientific">Arthrobacter pigmenti</name>
    <dbReference type="NCBI Taxonomy" id="271432"/>
    <lineage>
        <taxon>Bacteria</taxon>
        <taxon>Bacillati</taxon>
        <taxon>Actinomycetota</taxon>
        <taxon>Actinomycetes</taxon>
        <taxon>Micrococcales</taxon>
        <taxon>Micrococcaceae</taxon>
        <taxon>Arthrobacter</taxon>
    </lineage>
</organism>
<protein>
    <recommendedName>
        <fullName evidence="1">D-inositol 3-phosphate glycosyltransferase</fullName>
    </recommendedName>
</protein>
<evidence type="ECO:0000256" key="1">
    <source>
        <dbReference type="ARBA" id="ARBA00021292"/>
    </source>
</evidence>
<dbReference type="PANTHER" id="PTHR45947:SF3">
    <property type="entry name" value="SULFOQUINOVOSYL TRANSFERASE SQD2"/>
    <property type="match status" value="1"/>
</dbReference>